<sequence length="107" mass="11933">MAPTRNSHSSILLPLSLLLLLATVFQSPPFAAAGTQIEHGDLTSRNLLTATTPRRIDRPVQNCTEAATKLQCLKNSKCRWCRSEVLDNMCFTKSEAFRLPSQRTCEL</sequence>
<comment type="caution">
    <text evidence="2">The sequence shown here is derived from an EMBL/GenBank/DDBJ whole genome shotgun (WGS) entry which is preliminary data.</text>
</comment>
<reference evidence="2" key="2">
    <citation type="submission" date="2023-05" db="EMBL/GenBank/DDBJ databases">
        <authorList>
            <person name="Schelkunov M.I."/>
        </authorList>
    </citation>
    <scope>NUCLEOTIDE SEQUENCE</scope>
    <source>
        <strain evidence="2">Hsosn_3</strain>
        <tissue evidence="2">Leaf</tissue>
    </source>
</reference>
<dbReference type="AlphaFoldDB" id="A0AAD8HKH4"/>
<name>A0AAD8HKH4_9APIA</name>
<feature type="signal peptide" evidence="1">
    <location>
        <begin position="1"/>
        <end position="26"/>
    </location>
</feature>
<dbReference type="EMBL" id="JAUIZM010000008">
    <property type="protein sequence ID" value="KAK1368844.1"/>
    <property type="molecule type" value="Genomic_DNA"/>
</dbReference>
<dbReference type="PANTHER" id="PTHR36896">
    <property type="entry name" value="OS01G0729500 PROTEIN"/>
    <property type="match status" value="1"/>
</dbReference>
<protein>
    <submittedName>
        <fullName evidence="2">Uncharacterized protein</fullName>
    </submittedName>
</protein>
<keyword evidence="3" id="KW-1185">Reference proteome</keyword>
<gene>
    <name evidence="2" type="ORF">POM88_034936</name>
</gene>
<reference evidence="2" key="1">
    <citation type="submission" date="2023-02" db="EMBL/GenBank/DDBJ databases">
        <title>Genome of toxic invasive species Heracleum sosnowskyi carries increased number of genes despite the absence of recent whole-genome duplications.</title>
        <authorList>
            <person name="Schelkunov M."/>
            <person name="Shtratnikova V."/>
            <person name="Makarenko M."/>
            <person name="Klepikova A."/>
            <person name="Omelchenko D."/>
            <person name="Novikova G."/>
            <person name="Obukhova E."/>
            <person name="Bogdanov V."/>
            <person name="Penin A."/>
            <person name="Logacheva M."/>
        </authorList>
    </citation>
    <scope>NUCLEOTIDE SEQUENCE</scope>
    <source>
        <strain evidence="2">Hsosn_3</strain>
        <tissue evidence="2">Leaf</tissue>
    </source>
</reference>
<accession>A0AAD8HKH4</accession>
<proteinExistence type="predicted"/>
<dbReference type="PANTHER" id="PTHR36896:SF2">
    <property type="entry name" value="OS01G0729500 PROTEIN"/>
    <property type="match status" value="1"/>
</dbReference>
<keyword evidence="1" id="KW-0732">Signal</keyword>
<evidence type="ECO:0000313" key="3">
    <source>
        <dbReference type="Proteomes" id="UP001237642"/>
    </source>
</evidence>
<evidence type="ECO:0000313" key="2">
    <source>
        <dbReference type="EMBL" id="KAK1368844.1"/>
    </source>
</evidence>
<organism evidence="2 3">
    <name type="scientific">Heracleum sosnowskyi</name>
    <dbReference type="NCBI Taxonomy" id="360622"/>
    <lineage>
        <taxon>Eukaryota</taxon>
        <taxon>Viridiplantae</taxon>
        <taxon>Streptophyta</taxon>
        <taxon>Embryophyta</taxon>
        <taxon>Tracheophyta</taxon>
        <taxon>Spermatophyta</taxon>
        <taxon>Magnoliopsida</taxon>
        <taxon>eudicotyledons</taxon>
        <taxon>Gunneridae</taxon>
        <taxon>Pentapetalae</taxon>
        <taxon>asterids</taxon>
        <taxon>campanulids</taxon>
        <taxon>Apiales</taxon>
        <taxon>Apiaceae</taxon>
        <taxon>Apioideae</taxon>
        <taxon>apioid superclade</taxon>
        <taxon>Tordylieae</taxon>
        <taxon>Tordyliinae</taxon>
        <taxon>Heracleum</taxon>
    </lineage>
</organism>
<evidence type="ECO:0000256" key="1">
    <source>
        <dbReference type="SAM" id="SignalP"/>
    </source>
</evidence>
<dbReference type="Proteomes" id="UP001237642">
    <property type="component" value="Unassembled WGS sequence"/>
</dbReference>
<feature type="chain" id="PRO_5042130917" evidence="1">
    <location>
        <begin position="27"/>
        <end position="107"/>
    </location>
</feature>